<dbReference type="Pfam" id="PF22590">
    <property type="entry name" value="Cas3-like_C_2"/>
    <property type="match status" value="1"/>
</dbReference>
<evidence type="ECO:0000313" key="11">
    <source>
        <dbReference type="EMBL" id="MQY28890.1"/>
    </source>
</evidence>
<dbReference type="GO" id="GO:0005524">
    <property type="term" value="F:ATP binding"/>
    <property type="evidence" value="ECO:0007669"/>
    <property type="project" value="UniProtKB-KW"/>
</dbReference>
<dbReference type="SUPFAM" id="SSF52540">
    <property type="entry name" value="P-loop containing nucleoside triphosphate hydrolases"/>
    <property type="match status" value="1"/>
</dbReference>
<organism evidence="11 12">
    <name type="scientific">Nocardia aurantia</name>
    <dbReference type="NCBI Taxonomy" id="2585199"/>
    <lineage>
        <taxon>Bacteria</taxon>
        <taxon>Bacillati</taxon>
        <taxon>Actinomycetota</taxon>
        <taxon>Actinomycetes</taxon>
        <taxon>Mycobacteriales</taxon>
        <taxon>Nocardiaceae</taxon>
        <taxon>Nocardia</taxon>
    </lineage>
</organism>
<dbReference type="NCBIfam" id="TIGR01587">
    <property type="entry name" value="cas3_core"/>
    <property type="match status" value="1"/>
</dbReference>
<dbReference type="PANTHER" id="PTHR47963:SF9">
    <property type="entry name" value="CRISPR-ASSOCIATED ENDONUCLEASE_HELICASE CAS3"/>
    <property type="match status" value="1"/>
</dbReference>
<dbReference type="GO" id="GO:0046872">
    <property type="term" value="F:metal ion binding"/>
    <property type="evidence" value="ECO:0007669"/>
    <property type="project" value="UniProtKB-KW"/>
</dbReference>
<dbReference type="InterPro" id="IPR027417">
    <property type="entry name" value="P-loop_NTPase"/>
</dbReference>
<dbReference type="EC" id="3.1.-.-" evidence="11"/>
<evidence type="ECO:0000256" key="8">
    <source>
        <dbReference type="ARBA" id="ARBA00022840"/>
    </source>
</evidence>
<dbReference type="GO" id="GO:0003724">
    <property type="term" value="F:RNA helicase activity"/>
    <property type="evidence" value="ECO:0007669"/>
    <property type="project" value="TreeGrafter"/>
</dbReference>
<keyword evidence="8" id="KW-0067">ATP-binding</keyword>
<gene>
    <name evidence="11" type="primary">cas3</name>
    <name evidence="11" type="ORF">NRB56_44750</name>
</gene>
<dbReference type="Gene3D" id="3.40.50.300">
    <property type="entry name" value="P-loop containing nucleotide triphosphate hydrolases"/>
    <property type="match status" value="2"/>
</dbReference>
<dbReference type="Proteomes" id="UP000431401">
    <property type="component" value="Unassembled WGS sequence"/>
</dbReference>
<evidence type="ECO:0000256" key="2">
    <source>
        <dbReference type="ARBA" id="ARBA00009046"/>
    </source>
</evidence>
<keyword evidence="5" id="KW-0547">Nucleotide-binding</keyword>
<dbReference type="Gene3D" id="1.10.3210.30">
    <property type="match status" value="1"/>
</dbReference>
<dbReference type="GO" id="GO:0051607">
    <property type="term" value="P:defense response to virus"/>
    <property type="evidence" value="ECO:0007669"/>
    <property type="project" value="UniProtKB-KW"/>
</dbReference>
<protein>
    <submittedName>
        <fullName evidence="11">CRISPR-associated nuclease/helicase Cas3</fullName>
        <ecNumber evidence="11">3.1.-.-</ecNumber>
    </submittedName>
</protein>
<comment type="similarity">
    <text evidence="2">In the central section; belongs to the CRISPR-associated helicase Cas3 family.</text>
</comment>
<evidence type="ECO:0000256" key="7">
    <source>
        <dbReference type="ARBA" id="ARBA00022806"/>
    </source>
</evidence>
<comment type="similarity">
    <text evidence="1">In the N-terminal section; belongs to the CRISPR-associated nuclease Cas3-HD family.</text>
</comment>
<dbReference type="AlphaFoldDB" id="A0A7K0DSY7"/>
<dbReference type="InterPro" id="IPR050547">
    <property type="entry name" value="DEAD_box_RNA_helicases"/>
</dbReference>
<dbReference type="GO" id="GO:0016787">
    <property type="term" value="F:hydrolase activity"/>
    <property type="evidence" value="ECO:0007669"/>
    <property type="project" value="UniProtKB-KW"/>
</dbReference>
<dbReference type="InterPro" id="IPR006474">
    <property type="entry name" value="Helicase_Cas3_CRISPR-ass_core"/>
</dbReference>
<evidence type="ECO:0000256" key="1">
    <source>
        <dbReference type="ARBA" id="ARBA00006847"/>
    </source>
</evidence>
<evidence type="ECO:0000256" key="5">
    <source>
        <dbReference type="ARBA" id="ARBA00022741"/>
    </source>
</evidence>
<name>A0A7K0DSY7_9NOCA</name>
<dbReference type="Pfam" id="PF18395">
    <property type="entry name" value="Cas3_C"/>
    <property type="match status" value="1"/>
</dbReference>
<evidence type="ECO:0000256" key="3">
    <source>
        <dbReference type="ARBA" id="ARBA00022722"/>
    </source>
</evidence>
<keyword evidence="6 11" id="KW-0378">Hydrolase</keyword>
<feature type="domain" description="Helicase C-terminal" evidence="10">
    <location>
        <begin position="426"/>
        <end position="515"/>
    </location>
</feature>
<dbReference type="EMBL" id="WEGI01000010">
    <property type="protein sequence ID" value="MQY28890.1"/>
    <property type="molecule type" value="Genomic_DNA"/>
</dbReference>
<accession>A0A7K0DSY7</accession>
<dbReference type="SMART" id="SM00490">
    <property type="entry name" value="HELICc"/>
    <property type="match status" value="1"/>
</dbReference>
<keyword evidence="4" id="KW-0479">Metal-binding</keyword>
<dbReference type="GO" id="GO:0004518">
    <property type="term" value="F:nuclease activity"/>
    <property type="evidence" value="ECO:0007669"/>
    <property type="project" value="UniProtKB-KW"/>
</dbReference>
<dbReference type="InterPro" id="IPR006483">
    <property type="entry name" value="CRISPR-assoc_Cas3_HD"/>
</dbReference>
<dbReference type="InterPro" id="IPR038257">
    <property type="entry name" value="CRISPR-assoc_Cas3_HD_sf"/>
</dbReference>
<dbReference type="InterPro" id="IPR001650">
    <property type="entry name" value="Helicase_C-like"/>
</dbReference>
<keyword evidence="9" id="KW-0051">Antiviral defense</keyword>
<evidence type="ECO:0000256" key="4">
    <source>
        <dbReference type="ARBA" id="ARBA00022723"/>
    </source>
</evidence>
<keyword evidence="7 11" id="KW-0347">Helicase</keyword>
<keyword evidence="3" id="KW-0540">Nuclease</keyword>
<evidence type="ECO:0000256" key="9">
    <source>
        <dbReference type="ARBA" id="ARBA00023118"/>
    </source>
</evidence>
<evidence type="ECO:0000256" key="6">
    <source>
        <dbReference type="ARBA" id="ARBA00022801"/>
    </source>
</evidence>
<dbReference type="GO" id="GO:0003723">
    <property type="term" value="F:RNA binding"/>
    <property type="evidence" value="ECO:0007669"/>
    <property type="project" value="TreeGrafter"/>
</dbReference>
<dbReference type="InterPro" id="IPR041372">
    <property type="entry name" value="Cas3_C"/>
</dbReference>
<dbReference type="Pfam" id="PF18019">
    <property type="entry name" value="Cas3_HD"/>
    <property type="match status" value="1"/>
</dbReference>
<evidence type="ECO:0000259" key="10">
    <source>
        <dbReference type="SMART" id="SM00490"/>
    </source>
</evidence>
<evidence type="ECO:0000313" key="12">
    <source>
        <dbReference type="Proteomes" id="UP000431401"/>
    </source>
</evidence>
<keyword evidence="12" id="KW-1185">Reference proteome</keyword>
<sequence>MAQRVLLECFTRAVGFADVASVQPKVVPVRALQLELSGFIVMADWIASNEDHFSGIDTLDAISLEKARSRAEKAWTELGLARGWGRIGEPSVEDFRSRFQAEPRSSQRVAIECAAGMGGPGLMVVEAPMGEGKTKTALLCTEVLAARFGLDGVFVGMPTQATSDPMFTEVRAWVAEVDPNAASQVALLHGKRRFNKEWQRLSGVDAAADFGFVSVGEDEYGLEDPYGSGDFDPCLSERPQRTVPAEWFMGAKRGLLAPFVVGTIDQLLIAATRTKHVMLRMAGLAGKVVILDEVHAADVYMSEFLVEGLRWLGQAGVPVILLSATLPPRQRRQLLGAYLAGARHSESLDLPPIPDRPGYPRVTTAWVSAGSEPTIEQSVAPAWRSEPLKVRIEIAAEEISLTQLLQHRLEDGGCALVIRNTVARAQQTYEELSAVFGAEVRLLHGQLHVRQRAEETDRCLELLGPRRGGPQRARTIVVATQIAEQSFDVDADLLITDLAPMDLLLQRIGRMHRHDGVLRPPELRVPTVVVTGFSPRGEGVPDFEKGSEYIYGRYPLLRAAIAVLRDRDGHWEIPAQVPDLVAEAYDPDSPVPESWAGEVGEAYQSWRDDQQKRADKAAPFLLTRLGEHGNPTLEGLHRGSGTYVSDDDVRVRDGEEGIEVVLIRRDEHGFRSENRHQLGSHGEVADEVLDHVLGGTLRLPTKLRGAANASLRPLDGWRDDPWLRYSRALIVDGDGRGPVGDYRIRYDQLLGLVIE</sequence>
<dbReference type="CDD" id="cd17930">
    <property type="entry name" value="DEXHc_cas3"/>
    <property type="match status" value="1"/>
</dbReference>
<comment type="caution">
    <text evidence="11">The sequence shown here is derived from an EMBL/GenBank/DDBJ whole genome shotgun (WGS) entry which is preliminary data.</text>
</comment>
<reference evidence="11 12" key="1">
    <citation type="submission" date="2019-10" db="EMBL/GenBank/DDBJ databases">
        <title>Nocardia macrotermitis sp. nov. and Nocardia aurantia sp. nov., isolated from the gut of fungus growing-termite Macrotermes natalensis.</title>
        <authorList>
            <person name="Benndorf R."/>
            <person name="Schwitalla J."/>
            <person name="Martin K."/>
            <person name="De Beer W."/>
            <person name="Kaster A.-K."/>
            <person name="Vollmers J."/>
            <person name="Poulsen M."/>
            <person name="Beemelmanns C."/>
        </authorList>
    </citation>
    <scope>NUCLEOTIDE SEQUENCE [LARGE SCALE GENOMIC DNA]</scope>
    <source>
        <strain evidence="11 12">RB56</strain>
    </source>
</reference>
<proteinExistence type="inferred from homology"/>
<dbReference type="PANTHER" id="PTHR47963">
    <property type="entry name" value="DEAD-BOX ATP-DEPENDENT RNA HELICASE 47, MITOCHONDRIAL"/>
    <property type="match status" value="1"/>
</dbReference>
<dbReference type="InterPro" id="IPR054712">
    <property type="entry name" value="Cas3-like_dom"/>
</dbReference>